<protein>
    <submittedName>
        <fullName evidence="1">Uncharacterized protein</fullName>
    </submittedName>
</protein>
<reference evidence="1 2" key="1">
    <citation type="submission" date="2023-03" db="EMBL/GenBank/DDBJ databases">
        <title>WGS of Gossypium arboreum.</title>
        <authorList>
            <person name="Yu D."/>
        </authorList>
    </citation>
    <scope>NUCLEOTIDE SEQUENCE [LARGE SCALE GENOMIC DNA]</scope>
    <source>
        <tissue evidence="1">Leaf</tissue>
    </source>
</reference>
<gene>
    <name evidence="1" type="ORF">PVK06_027582</name>
</gene>
<evidence type="ECO:0000313" key="1">
    <source>
        <dbReference type="EMBL" id="KAK5812167.1"/>
    </source>
</evidence>
<name>A0ABR0P139_GOSAR</name>
<proteinExistence type="predicted"/>
<evidence type="ECO:0000313" key="2">
    <source>
        <dbReference type="Proteomes" id="UP001358586"/>
    </source>
</evidence>
<organism evidence="1 2">
    <name type="scientific">Gossypium arboreum</name>
    <name type="common">Tree cotton</name>
    <name type="synonym">Gossypium nanking</name>
    <dbReference type="NCBI Taxonomy" id="29729"/>
    <lineage>
        <taxon>Eukaryota</taxon>
        <taxon>Viridiplantae</taxon>
        <taxon>Streptophyta</taxon>
        <taxon>Embryophyta</taxon>
        <taxon>Tracheophyta</taxon>
        <taxon>Spermatophyta</taxon>
        <taxon>Magnoliopsida</taxon>
        <taxon>eudicotyledons</taxon>
        <taxon>Gunneridae</taxon>
        <taxon>Pentapetalae</taxon>
        <taxon>rosids</taxon>
        <taxon>malvids</taxon>
        <taxon>Malvales</taxon>
        <taxon>Malvaceae</taxon>
        <taxon>Malvoideae</taxon>
        <taxon>Gossypium</taxon>
    </lineage>
</organism>
<dbReference type="EMBL" id="JARKNE010000008">
    <property type="protein sequence ID" value="KAK5812167.1"/>
    <property type="molecule type" value="Genomic_DNA"/>
</dbReference>
<keyword evidence="2" id="KW-1185">Reference proteome</keyword>
<sequence>MNTVVGKKTNGGFGTMEDQNEIALLEEELIQLTVKILLVVPSENSTLICSVWTRKTPVSGSMSEHYIIAMGSGSLLDKKARQNLFTTSFEDEEDLKQILEGFSKTINYL</sequence>
<comment type="caution">
    <text evidence="1">The sequence shown here is derived from an EMBL/GenBank/DDBJ whole genome shotgun (WGS) entry which is preliminary data.</text>
</comment>
<accession>A0ABR0P139</accession>
<dbReference type="Proteomes" id="UP001358586">
    <property type="component" value="Chromosome 8"/>
</dbReference>